<dbReference type="PANTHER" id="PTHR30068:SF4">
    <property type="entry name" value="URONATE ISOMERASE"/>
    <property type="match status" value="1"/>
</dbReference>
<comment type="similarity">
    <text evidence="3 7">Belongs to the metallo-dependent hydrolases superfamily. Uronate isomerase family.</text>
</comment>
<evidence type="ECO:0000256" key="3">
    <source>
        <dbReference type="ARBA" id="ARBA00008397"/>
    </source>
</evidence>
<accession>A0ABV2FGA0</accession>
<evidence type="ECO:0000313" key="8">
    <source>
        <dbReference type="EMBL" id="MET3557587.1"/>
    </source>
</evidence>
<dbReference type="Pfam" id="PF02614">
    <property type="entry name" value="UxaC"/>
    <property type="match status" value="1"/>
</dbReference>
<dbReference type="RefSeq" id="WP_354364422.1">
    <property type="nucleotide sequence ID" value="NZ_JBEPLO010000005.1"/>
</dbReference>
<keyword evidence="6 7" id="KW-0413">Isomerase</keyword>
<comment type="catalytic activity">
    <reaction evidence="1 7">
        <text>D-glucuronate = D-fructuronate</text>
        <dbReference type="Rhea" id="RHEA:13049"/>
        <dbReference type="ChEBI" id="CHEBI:58720"/>
        <dbReference type="ChEBI" id="CHEBI:59863"/>
        <dbReference type="EC" id="5.3.1.12"/>
    </reaction>
</comment>
<comment type="caution">
    <text evidence="8">The sequence shown here is derived from an EMBL/GenBank/DDBJ whole genome shotgun (WGS) entry which is preliminary data.</text>
</comment>
<dbReference type="SUPFAM" id="SSF51556">
    <property type="entry name" value="Metallo-dependent hydrolases"/>
    <property type="match status" value="1"/>
</dbReference>
<keyword evidence="9" id="KW-1185">Reference proteome</keyword>
<dbReference type="Proteomes" id="UP001549122">
    <property type="component" value="Unassembled WGS sequence"/>
</dbReference>
<comment type="pathway">
    <text evidence="2 7">Carbohydrate metabolism; pentose and glucuronate interconversion.</text>
</comment>
<evidence type="ECO:0000256" key="4">
    <source>
        <dbReference type="ARBA" id="ARBA00012546"/>
    </source>
</evidence>
<dbReference type="EMBL" id="JBEPLO010000005">
    <property type="protein sequence ID" value="MET3557587.1"/>
    <property type="molecule type" value="Genomic_DNA"/>
</dbReference>
<name>A0ABV2FGA0_9STRE</name>
<proteinExistence type="inferred from homology"/>
<sequence length="466" mass="52910">MVFNDQDFMLRGQAAKELYAIAKDMPIYDFHCHLDPKAIFEDKPYDNIVDLWLDGDHYKWRLMRANGVSEELITGSAPKAEKFRAWIETVSRAFGNPLYHWSHLELKTVFGIDEIIRAENWESLYKRLNTILSGGQISPRSLLALSKVRFVGTTDHPLDDLEWHQKIAADETIDVTVAPTFRPDEVFVAHANFPKFIQALADKTGQAINGLDDLVEALDQRIAYFASQGCRASDISFGAVQFLETSPEHLKAILTKALAGQSLTEVEKAQWQSGIFLELCKLYHKHGLVTQVHFGAVRNSHSRLYERLGADSGFDSMGDQVALADHLNRFLDALSKEDKLPKMIWYTLNPTYNTVLANTLANFQANESGTKSQLQFGAGWWFNDTKTGMLDQMIHYAEQGLLANFIGMLTDSRSFMSFQRHDYFRRILASFIGKWVDNEEIPADQDLLTPLIEGICYTNAETFFSN</sequence>
<dbReference type="Gene3D" id="3.20.20.140">
    <property type="entry name" value="Metal-dependent hydrolases"/>
    <property type="match status" value="1"/>
</dbReference>
<evidence type="ECO:0000256" key="5">
    <source>
        <dbReference type="ARBA" id="ARBA00020555"/>
    </source>
</evidence>
<evidence type="ECO:0000256" key="6">
    <source>
        <dbReference type="ARBA" id="ARBA00023235"/>
    </source>
</evidence>
<dbReference type="Gene3D" id="1.10.2020.10">
    <property type="entry name" value="uronate isomerase, domain 2, chain A"/>
    <property type="match status" value="1"/>
</dbReference>
<protein>
    <recommendedName>
        <fullName evidence="5 7">Uronate isomerase</fullName>
        <ecNumber evidence="4 7">5.3.1.12</ecNumber>
    </recommendedName>
    <alternativeName>
        <fullName evidence="7">Glucuronate isomerase</fullName>
    </alternativeName>
    <alternativeName>
        <fullName evidence="7">Uronic isomerase</fullName>
    </alternativeName>
</protein>
<dbReference type="InterPro" id="IPR032466">
    <property type="entry name" value="Metal_Hydrolase"/>
</dbReference>
<dbReference type="InterPro" id="IPR003766">
    <property type="entry name" value="Uronate_isomerase"/>
</dbReference>
<dbReference type="NCBIfam" id="NF002794">
    <property type="entry name" value="PRK02925.1"/>
    <property type="match status" value="1"/>
</dbReference>
<dbReference type="HAMAP" id="MF_00675">
    <property type="entry name" value="UxaC"/>
    <property type="match status" value="1"/>
</dbReference>
<gene>
    <name evidence="7" type="primary">uxaC</name>
    <name evidence="8" type="ORF">ABID29_000697</name>
</gene>
<organism evidence="8 9">
    <name type="scientific">Streptococcus rupicaprae</name>
    <dbReference type="NCBI Taxonomy" id="759619"/>
    <lineage>
        <taxon>Bacteria</taxon>
        <taxon>Bacillati</taxon>
        <taxon>Bacillota</taxon>
        <taxon>Bacilli</taxon>
        <taxon>Lactobacillales</taxon>
        <taxon>Streptococcaceae</taxon>
        <taxon>Streptococcus</taxon>
    </lineage>
</organism>
<reference evidence="8 9" key="1">
    <citation type="submission" date="2024-06" db="EMBL/GenBank/DDBJ databases">
        <title>Genomic Encyclopedia of Type Strains, Phase IV (KMG-IV): sequencing the most valuable type-strain genomes for metagenomic binning, comparative biology and taxonomic classification.</title>
        <authorList>
            <person name="Goeker M."/>
        </authorList>
    </citation>
    <scope>NUCLEOTIDE SEQUENCE [LARGE SCALE GENOMIC DNA]</scope>
    <source>
        <strain evidence="8 9">DSM 28303</strain>
    </source>
</reference>
<comment type="catalytic activity">
    <reaction evidence="7">
        <text>aldehydo-D-galacturonate = keto-D-tagaturonate</text>
        <dbReference type="Rhea" id="RHEA:27702"/>
        <dbReference type="ChEBI" id="CHEBI:12952"/>
        <dbReference type="ChEBI" id="CHEBI:17886"/>
    </reaction>
</comment>
<dbReference type="GO" id="GO:0008880">
    <property type="term" value="F:glucuronate isomerase activity"/>
    <property type="evidence" value="ECO:0007669"/>
    <property type="project" value="UniProtKB-EC"/>
</dbReference>
<evidence type="ECO:0000256" key="1">
    <source>
        <dbReference type="ARBA" id="ARBA00001165"/>
    </source>
</evidence>
<dbReference type="PANTHER" id="PTHR30068">
    <property type="entry name" value="URONATE ISOMERASE"/>
    <property type="match status" value="1"/>
</dbReference>
<dbReference type="EC" id="5.3.1.12" evidence="4 7"/>
<evidence type="ECO:0000313" key="9">
    <source>
        <dbReference type="Proteomes" id="UP001549122"/>
    </source>
</evidence>
<evidence type="ECO:0000256" key="2">
    <source>
        <dbReference type="ARBA" id="ARBA00004892"/>
    </source>
</evidence>
<evidence type="ECO:0000256" key="7">
    <source>
        <dbReference type="HAMAP-Rule" id="MF_00675"/>
    </source>
</evidence>